<evidence type="ECO:0000256" key="6">
    <source>
        <dbReference type="ARBA" id="ARBA00022692"/>
    </source>
</evidence>
<evidence type="ECO:0000256" key="12">
    <source>
        <dbReference type="SAM" id="Phobius"/>
    </source>
</evidence>
<dbReference type="SMART" id="SM00283">
    <property type="entry name" value="MA"/>
    <property type="match status" value="1"/>
</dbReference>
<evidence type="ECO:0000313" key="16">
    <source>
        <dbReference type="Proteomes" id="UP000489190"/>
    </source>
</evidence>
<evidence type="ECO:0000259" key="13">
    <source>
        <dbReference type="PROSITE" id="PS50111"/>
    </source>
</evidence>
<comment type="similarity">
    <text evidence="10">Belongs to the methyl-accepting chemotaxis (MCP) protein family.</text>
</comment>
<gene>
    <name evidence="15" type="ORF">GHO39_27020</name>
</gene>
<sequence length="522" mass="56086">MKSVGRSVTSVEQSFPASERLISATDPSGKIIYCNDEFASISGYTREELVGSPHNLVRHPDMPPAVFGLMWGYLKAGKSWMGIVKNRCKNGDYYWVSAYVTPIIENGTLTGYESVRVKPSREQIERAQTLYARLRTGKEAVPRQHHCAVFLARLALPITAAAFAVCASILLPSLAAQAVTSVLFLAMGWWAYTRQGKLINRIIQSVPNAFSDPISALTYSDSYGPSAQLEMILVSEDARLKTALTRLGDLASQVAEAAADSSLLSNQTEHALLEQRAETDMTAAAMTEMAASINEVAGHVQQTATEAQTANELAEQGDKVAGTSREAIQLLATTVTNISTAVDNLASETQQIMSAAEVIQSIADQTNLLALNAAIEAARAGEQGRGFAVVADEVRALASKTRVSTQQIQSVIETLKKGADEAVDIARLGIREADHGVRQVIEAQSALQGIREAVERITGMSQQMAAASEEQAHVAEDIARQINNVAGTVEKTAKNAHAAVIRGGELENTSRGLHALVERFNR</sequence>
<proteinExistence type="inferred from homology"/>
<evidence type="ECO:0000256" key="7">
    <source>
        <dbReference type="ARBA" id="ARBA00022989"/>
    </source>
</evidence>
<keyword evidence="7 12" id="KW-1133">Transmembrane helix</keyword>
<dbReference type="FunFam" id="1.10.287.950:FF:000001">
    <property type="entry name" value="Methyl-accepting chemotaxis sensory transducer"/>
    <property type="match status" value="1"/>
</dbReference>
<dbReference type="Pfam" id="PF00015">
    <property type="entry name" value="MCPsignal"/>
    <property type="match status" value="1"/>
</dbReference>
<keyword evidence="6 12" id="KW-0812">Transmembrane</keyword>
<keyword evidence="8 12" id="KW-0472">Membrane</keyword>
<dbReference type="NCBIfam" id="TIGR00229">
    <property type="entry name" value="sensory_box"/>
    <property type="match status" value="1"/>
</dbReference>
<evidence type="ECO:0000256" key="10">
    <source>
        <dbReference type="ARBA" id="ARBA00029447"/>
    </source>
</evidence>
<dbReference type="CDD" id="cd11386">
    <property type="entry name" value="MCP_signal"/>
    <property type="match status" value="1"/>
</dbReference>
<dbReference type="PRINTS" id="PR00260">
    <property type="entry name" value="CHEMTRNSDUCR"/>
</dbReference>
<keyword evidence="5" id="KW-0997">Cell inner membrane</keyword>
<keyword evidence="2" id="KW-1003">Cell membrane</keyword>
<dbReference type="EMBL" id="WIWI01000142">
    <property type="protein sequence ID" value="MQT92741.1"/>
    <property type="molecule type" value="Genomic_DNA"/>
</dbReference>
<evidence type="ECO:0000313" key="15">
    <source>
        <dbReference type="EMBL" id="MQT92741.1"/>
    </source>
</evidence>
<dbReference type="Pfam" id="PF08447">
    <property type="entry name" value="PAS_3"/>
    <property type="match status" value="1"/>
</dbReference>
<dbReference type="Gene3D" id="3.30.450.20">
    <property type="entry name" value="PAS domain"/>
    <property type="match status" value="1"/>
</dbReference>
<reference evidence="15 16" key="1">
    <citation type="submission" date="2019-10" db="EMBL/GenBank/DDBJ databases">
        <title>Evaluation of single-gene subtyping targets for Pseudomonas.</title>
        <authorList>
            <person name="Reichler S.J."/>
            <person name="Orsi R.H."/>
            <person name="Wiedmann M."/>
            <person name="Martin N.H."/>
            <person name="Murphy S.I."/>
        </authorList>
    </citation>
    <scope>NUCLEOTIDE SEQUENCE [LARGE SCALE GENOMIC DNA]</scope>
    <source>
        <strain evidence="15 16">FSL R10-3254</strain>
    </source>
</reference>
<dbReference type="Proteomes" id="UP000489190">
    <property type="component" value="Unassembled WGS sequence"/>
</dbReference>
<keyword evidence="3" id="KW-0488">Methylation</keyword>
<dbReference type="SUPFAM" id="SSF58104">
    <property type="entry name" value="Methyl-accepting chemotaxis protein (MCP) signaling domain"/>
    <property type="match status" value="1"/>
</dbReference>
<dbReference type="PROSITE" id="PS50112">
    <property type="entry name" value="PAS"/>
    <property type="match status" value="1"/>
</dbReference>
<protein>
    <submittedName>
        <fullName evidence="15">PAS domain-containing protein</fullName>
    </submittedName>
</protein>
<comment type="caution">
    <text evidence="15">The sequence shown here is derived from an EMBL/GenBank/DDBJ whole genome shotgun (WGS) entry which is preliminary data.</text>
</comment>
<dbReference type="PROSITE" id="PS50111">
    <property type="entry name" value="CHEMOTAXIS_TRANSDUC_2"/>
    <property type="match status" value="1"/>
</dbReference>
<evidence type="ECO:0000256" key="9">
    <source>
        <dbReference type="ARBA" id="ARBA00023224"/>
    </source>
</evidence>
<evidence type="ECO:0000256" key="4">
    <source>
        <dbReference type="ARBA" id="ARBA00022500"/>
    </source>
</evidence>
<dbReference type="GO" id="GO:0005886">
    <property type="term" value="C:plasma membrane"/>
    <property type="evidence" value="ECO:0007669"/>
    <property type="project" value="UniProtKB-SubCell"/>
</dbReference>
<accession>A0A7X1XJI1</accession>
<name>A0A7X1XJI1_9PSED</name>
<dbReference type="GO" id="GO:0004888">
    <property type="term" value="F:transmembrane signaling receptor activity"/>
    <property type="evidence" value="ECO:0007669"/>
    <property type="project" value="InterPro"/>
</dbReference>
<dbReference type="FunFam" id="3.30.450.20:FF:000046">
    <property type="entry name" value="Aerotaxis sensor receptor"/>
    <property type="match status" value="1"/>
</dbReference>
<dbReference type="SUPFAM" id="SSF55785">
    <property type="entry name" value="PYP-like sensor domain (PAS domain)"/>
    <property type="match status" value="1"/>
</dbReference>
<dbReference type="InterPro" id="IPR000014">
    <property type="entry name" value="PAS"/>
</dbReference>
<dbReference type="CDD" id="cd00130">
    <property type="entry name" value="PAS"/>
    <property type="match status" value="1"/>
</dbReference>
<evidence type="ECO:0000256" key="8">
    <source>
        <dbReference type="ARBA" id="ARBA00023136"/>
    </source>
</evidence>
<keyword evidence="9 11" id="KW-0807">Transducer</keyword>
<dbReference type="InterPro" id="IPR004089">
    <property type="entry name" value="MCPsignal_dom"/>
</dbReference>
<dbReference type="PANTHER" id="PTHR32089">
    <property type="entry name" value="METHYL-ACCEPTING CHEMOTAXIS PROTEIN MCPB"/>
    <property type="match status" value="1"/>
</dbReference>
<dbReference type="InterPro" id="IPR035965">
    <property type="entry name" value="PAS-like_dom_sf"/>
</dbReference>
<feature type="domain" description="Methyl-accepting transducer" evidence="13">
    <location>
        <begin position="250"/>
        <end position="486"/>
    </location>
</feature>
<feature type="transmembrane region" description="Helical" evidence="12">
    <location>
        <begin position="176"/>
        <end position="192"/>
    </location>
</feature>
<feature type="transmembrane region" description="Helical" evidence="12">
    <location>
        <begin position="148"/>
        <end position="170"/>
    </location>
</feature>
<feature type="domain" description="PAS" evidence="14">
    <location>
        <begin position="7"/>
        <end position="61"/>
    </location>
</feature>
<dbReference type="GO" id="GO:0007165">
    <property type="term" value="P:signal transduction"/>
    <property type="evidence" value="ECO:0007669"/>
    <property type="project" value="UniProtKB-KW"/>
</dbReference>
<dbReference type="InterPro" id="IPR004090">
    <property type="entry name" value="Chemotax_Me-accpt_rcpt"/>
</dbReference>
<evidence type="ECO:0000259" key="14">
    <source>
        <dbReference type="PROSITE" id="PS50112"/>
    </source>
</evidence>
<keyword evidence="4" id="KW-0145">Chemotaxis</keyword>
<dbReference type="InterPro" id="IPR013655">
    <property type="entry name" value="PAS_fold_3"/>
</dbReference>
<evidence type="ECO:0000256" key="5">
    <source>
        <dbReference type="ARBA" id="ARBA00022519"/>
    </source>
</evidence>
<evidence type="ECO:0000256" key="1">
    <source>
        <dbReference type="ARBA" id="ARBA00004429"/>
    </source>
</evidence>
<dbReference type="AlphaFoldDB" id="A0A7X1XJI1"/>
<dbReference type="Gene3D" id="1.10.287.950">
    <property type="entry name" value="Methyl-accepting chemotaxis protein"/>
    <property type="match status" value="1"/>
</dbReference>
<dbReference type="GO" id="GO:0052131">
    <property type="term" value="P:positive aerotaxis"/>
    <property type="evidence" value="ECO:0007669"/>
    <property type="project" value="UniProtKB-ARBA"/>
</dbReference>
<dbReference type="PANTHER" id="PTHR32089:SF74">
    <property type="entry name" value="METHYL-ACCEPTING CHEMOTAXIS PROTEIN AER"/>
    <property type="match status" value="1"/>
</dbReference>
<evidence type="ECO:0000256" key="11">
    <source>
        <dbReference type="PROSITE-ProRule" id="PRU00284"/>
    </source>
</evidence>
<comment type="subcellular location">
    <subcellularLocation>
        <location evidence="1">Cell inner membrane</location>
        <topology evidence="1">Multi-pass membrane protein</topology>
    </subcellularLocation>
</comment>
<organism evidence="15 16">
    <name type="scientific">Pseudomonas helleri</name>
    <dbReference type="NCBI Taxonomy" id="1608996"/>
    <lineage>
        <taxon>Bacteria</taxon>
        <taxon>Pseudomonadati</taxon>
        <taxon>Pseudomonadota</taxon>
        <taxon>Gammaproteobacteria</taxon>
        <taxon>Pseudomonadales</taxon>
        <taxon>Pseudomonadaceae</taxon>
        <taxon>Pseudomonas</taxon>
    </lineage>
</organism>
<evidence type="ECO:0000256" key="2">
    <source>
        <dbReference type="ARBA" id="ARBA00022475"/>
    </source>
</evidence>
<evidence type="ECO:0000256" key="3">
    <source>
        <dbReference type="ARBA" id="ARBA00022481"/>
    </source>
</evidence>